<gene>
    <name evidence="1" type="primary">yscB</name>
    <name evidence="1" type="ORF">WL1483_4140</name>
</gene>
<dbReference type="NCBIfam" id="TIGR02513">
    <property type="entry name" value="type_III_yscB"/>
    <property type="match status" value="1"/>
</dbReference>
<dbReference type="Proteomes" id="UP000058114">
    <property type="component" value="Chromosome"/>
</dbReference>
<dbReference type="Gene3D" id="3.30.1460.10">
    <property type="match status" value="1"/>
</dbReference>
<reference evidence="1 2" key="2">
    <citation type="journal article" date="2016" name="Genome Announc.">
        <title>Complete Genome Sequence of the Highly Virulent Aeromonas schubertii Strain WL1483, Isolated from Diseased Snakehead Fish (Channa argus) in China.</title>
        <authorList>
            <person name="Liu L."/>
            <person name="Li N."/>
            <person name="Zhang D."/>
            <person name="Fu X."/>
            <person name="Shi C."/>
            <person name="Lin Q."/>
            <person name="Hao G."/>
        </authorList>
    </citation>
    <scope>NUCLEOTIDE SEQUENCE [LARGE SCALE GENOMIC DNA]</scope>
    <source>
        <strain evidence="1 2">WL1483</strain>
    </source>
</reference>
<evidence type="ECO:0000313" key="2">
    <source>
        <dbReference type="Proteomes" id="UP000058114"/>
    </source>
</evidence>
<organism evidence="1 2">
    <name type="scientific">Aeromonas schubertii</name>
    <dbReference type="NCBI Taxonomy" id="652"/>
    <lineage>
        <taxon>Bacteria</taxon>
        <taxon>Pseudomonadati</taxon>
        <taxon>Pseudomonadota</taxon>
        <taxon>Gammaproteobacteria</taxon>
        <taxon>Aeromonadales</taxon>
        <taxon>Aeromonadaceae</taxon>
        <taxon>Aeromonas</taxon>
    </lineage>
</organism>
<accession>A0A0S2SPH1</accession>
<dbReference type="InterPro" id="IPR013353">
    <property type="entry name" value="T3SS_YscB"/>
</dbReference>
<name>A0A0S2SPH1_9GAMM</name>
<proteinExistence type="predicted"/>
<reference evidence="2" key="1">
    <citation type="submission" date="2015-10" db="EMBL/GenBank/DDBJ databases">
        <title>Complete Genome Sequence of Aeromonas schubertii strain WL1483.</title>
        <authorList>
            <person name="Liu L."/>
        </authorList>
    </citation>
    <scope>NUCLEOTIDE SEQUENCE [LARGE SCALE GENOMIC DNA]</scope>
    <source>
        <strain evidence="2">WL1483</strain>
    </source>
</reference>
<dbReference type="SUPFAM" id="SSF69635">
    <property type="entry name" value="Type III secretory system chaperone-like"/>
    <property type="match status" value="1"/>
</dbReference>
<dbReference type="KEGG" id="asr:WL1483_4140"/>
<dbReference type="InterPro" id="IPR010261">
    <property type="entry name" value="Tir_chaperone"/>
</dbReference>
<sequence>MQTVLNRLAGRLGQGPFIADKQGRFRLTVDGQLVMLTPQGSELVLSTPLDAPTLREGNHYNDNLLRKLLQQVPGWARQAPQALVLDETGELAIEARLSLAGMDELRLQQAIDQQLALVEHLQPQLATATVVPQWKQMIWHP</sequence>
<dbReference type="PATRIC" id="fig|652.5.peg.1927"/>
<dbReference type="AlphaFoldDB" id="A0A0S2SPH1"/>
<dbReference type="EMBL" id="CP013067">
    <property type="protein sequence ID" value="ALP43559.1"/>
    <property type="molecule type" value="Genomic_DNA"/>
</dbReference>
<evidence type="ECO:0000313" key="1">
    <source>
        <dbReference type="EMBL" id="ALP43559.1"/>
    </source>
</evidence>
<dbReference type="RefSeq" id="WP_060585718.1">
    <property type="nucleotide sequence ID" value="NZ_CP013067.1"/>
</dbReference>
<protein>
    <submittedName>
        <fullName evidence="1">Type III secretion protein</fullName>
    </submittedName>
</protein>
<dbReference type="Pfam" id="PF05932">
    <property type="entry name" value="CesT"/>
    <property type="match status" value="1"/>
</dbReference>
<dbReference type="GO" id="GO:0030254">
    <property type="term" value="P:protein secretion by the type III secretion system"/>
    <property type="evidence" value="ECO:0007669"/>
    <property type="project" value="InterPro"/>
</dbReference>